<gene>
    <name evidence="3" type="ORF">BO78DRAFT_378666</name>
</gene>
<evidence type="ECO:0000313" key="4">
    <source>
        <dbReference type="Proteomes" id="UP000248423"/>
    </source>
</evidence>
<dbReference type="InterPro" id="IPR013094">
    <property type="entry name" value="AB_hydrolase_3"/>
</dbReference>
<dbReference type="PANTHER" id="PTHR48081:SF3">
    <property type="entry name" value="ALPHA_BETA HYDROLASE FOLD-3 DOMAIN-CONTAINING PROTEIN"/>
    <property type="match status" value="1"/>
</dbReference>
<sequence>MAIRPHIKHTHVYTTHQATDLHLDVYITQPVEPKIPKPIILWLHGGYLITGSRNAIPKWLLNYAIAHQWPLVSPDYRVLPESTGFHTIEDVLSAYTWVAQSLNQLHPECRADPTRIIVAGASAGGWCALVSALHFSTPVDTIPSPCALFLLYPMTDPGSEKWAQSVSLPGATVDPDTARDLLEDIPRRIARGDISLGEEFPKSEEELRTRKRLPLLYAILEKGVFLDYLTGVVGFGQKVLSGGLTEAVEERAKQLFPLDSGEFGSSFPPTVVVHGTADGEISCGESVKLVKKLEEVGVGVQYLPVPGADHVFDLELEECPLAEGDSEEPGAVLSRALQALRGYANE</sequence>
<dbReference type="InterPro" id="IPR050300">
    <property type="entry name" value="GDXG_lipolytic_enzyme"/>
</dbReference>
<dbReference type="Pfam" id="PF07859">
    <property type="entry name" value="Abhydrolase_3"/>
    <property type="match status" value="1"/>
</dbReference>
<keyword evidence="4" id="KW-1185">Reference proteome</keyword>
<proteinExistence type="predicted"/>
<dbReference type="OrthoDB" id="19653at2759"/>
<dbReference type="GO" id="GO:0016787">
    <property type="term" value="F:hydrolase activity"/>
    <property type="evidence" value="ECO:0007669"/>
    <property type="project" value="UniProtKB-KW"/>
</dbReference>
<dbReference type="VEuPathDB" id="FungiDB:BO78DRAFT_378666"/>
<dbReference type="Gene3D" id="3.40.50.1820">
    <property type="entry name" value="alpha/beta hydrolase"/>
    <property type="match status" value="1"/>
</dbReference>
<name>A0A319DV55_ASPSB</name>
<evidence type="ECO:0000256" key="1">
    <source>
        <dbReference type="ARBA" id="ARBA00022801"/>
    </source>
</evidence>
<dbReference type="EMBL" id="KZ826410">
    <property type="protein sequence ID" value="PYI01612.1"/>
    <property type="molecule type" value="Genomic_DNA"/>
</dbReference>
<dbReference type="STRING" id="1448318.A0A319DV55"/>
<evidence type="ECO:0000313" key="3">
    <source>
        <dbReference type="EMBL" id="PYI01612.1"/>
    </source>
</evidence>
<dbReference type="Proteomes" id="UP000248423">
    <property type="component" value="Unassembled WGS sequence"/>
</dbReference>
<evidence type="ECO:0000259" key="2">
    <source>
        <dbReference type="Pfam" id="PF07859"/>
    </source>
</evidence>
<reference evidence="3 4" key="1">
    <citation type="submission" date="2018-02" db="EMBL/GenBank/DDBJ databases">
        <title>The genomes of Aspergillus section Nigri reveals drivers in fungal speciation.</title>
        <authorList>
            <consortium name="DOE Joint Genome Institute"/>
            <person name="Vesth T.C."/>
            <person name="Nybo J."/>
            <person name="Theobald S."/>
            <person name="Brandl J."/>
            <person name="Frisvad J.C."/>
            <person name="Nielsen K.F."/>
            <person name="Lyhne E.K."/>
            <person name="Kogle M.E."/>
            <person name="Kuo A."/>
            <person name="Riley R."/>
            <person name="Clum A."/>
            <person name="Nolan M."/>
            <person name="Lipzen A."/>
            <person name="Salamov A."/>
            <person name="Henrissat B."/>
            <person name="Wiebenga A."/>
            <person name="De vries R.P."/>
            <person name="Grigoriev I.V."/>
            <person name="Mortensen U.H."/>
            <person name="Andersen M.R."/>
            <person name="Baker S.E."/>
        </authorList>
    </citation>
    <scope>NUCLEOTIDE SEQUENCE [LARGE SCALE GENOMIC DNA]</scope>
    <source>
        <strain evidence="3 4">CBS 121057</strain>
    </source>
</reference>
<keyword evidence="1 3" id="KW-0378">Hydrolase</keyword>
<organism evidence="3 4">
    <name type="scientific">Aspergillus sclerotiicarbonarius (strain CBS 121057 / IBT 28362)</name>
    <dbReference type="NCBI Taxonomy" id="1448318"/>
    <lineage>
        <taxon>Eukaryota</taxon>
        <taxon>Fungi</taxon>
        <taxon>Dikarya</taxon>
        <taxon>Ascomycota</taxon>
        <taxon>Pezizomycotina</taxon>
        <taxon>Eurotiomycetes</taxon>
        <taxon>Eurotiomycetidae</taxon>
        <taxon>Eurotiales</taxon>
        <taxon>Aspergillaceae</taxon>
        <taxon>Aspergillus</taxon>
        <taxon>Aspergillus subgen. Circumdati</taxon>
    </lineage>
</organism>
<protein>
    <submittedName>
        <fullName evidence="3">Alpha/beta-hydrolase</fullName>
    </submittedName>
</protein>
<dbReference type="SUPFAM" id="SSF53474">
    <property type="entry name" value="alpha/beta-Hydrolases"/>
    <property type="match status" value="1"/>
</dbReference>
<dbReference type="InterPro" id="IPR029058">
    <property type="entry name" value="AB_hydrolase_fold"/>
</dbReference>
<dbReference type="AlphaFoldDB" id="A0A319DV55"/>
<accession>A0A319DV55</accession>
<feature type="domain" description="Alpha/beta hydrolase fold-3" evidence="2">
    <location>
        <begin position="40"/>
        <end position="163"/>
    </location>
</feature>
<dbReference type="PANTHER" id="PTHR48081">
    <property type="entry name" value="AB HYDROLASE SUPERFAMILY PROTEIN C4A8.06C"/>
    <property type="match status" value="1"/>
</dbReference>